<dbReference type="RefSeq" id="WP_357983980.1">
    <property type="nucleotide sequence ID" value="NZ_JBFAIH010000018.1"/>
</dbReference>
<accession>A0ABV3FF33</accession>
<dbReference type="Proteomes" id="UP001551658">
    <property type="component" value="Unassembled WGS sequence"/>
</dbReference>
<evidence type="ECO:0000313" key="1">
    <source>
        <dbReference type="EMBL" id="MEV0366287.1"/>
    </source>
</evidence>
<evidence type="ECO:0000313" key="2">
    <source>
        <dbReference type="Proteomes" id="UP001551658"/>
    </source>
</evidence>
<reference evidence="1 2" key="1">
    <citation type="submission" date="2024-06" db="EMBL/GenBank/DDBJ databases">
        <title>The Natural Products Discovery Center: Release of the First 8490 Sequenced Strains for Exploring Actinobacteria Biosynthetic Diversity.</title>
        <authorList>
            <person name="Kalkreuter E."/>
            <person name="Kautsar S.A."/>
            <person name="Yang D."/>
            <person name="Bader C.D."/>
            <person name="Teijaro C.N."/>
            <person name="Fluegel L."/>
            <person name="Davis C.M."/>
            <person name="Simpson J.R."/>
            <person name="Lauterbach L."/>
            <person name="Steele A.D."/>
            <person name="Gui C."/>
            <person name="Meng S."/>
            <person name="Li G."/>
            <person name="Viehrig K."/>
            <person name="Ye F."/>
            <person name="Su P."/>
            <person name="Kiefer A.F."/>
            <person name="Nichols A."/>
            <person name="Cepeda A.J."/>
            <person name="Yan W."/>
            <person name="Fan B."/>
            <person name="Jiang Y."/>
            <person name="Adhikari A."/>
            <person name="Zheng C.-J."/>
            <person name="Schuster L."/>
            <person name="Cowan T.M."/>
            <person name="Smanski M.J."/>
            <person name="Chevrette M.G."/>
            <person name="De Carvalho L.P.S."/>
            <person name="Shen B."/>
        </authorList>
    </citation>
    <scope>NUCLEOTIDE SEQUENCE [LARGE SCALE GENOMIC DNA]</scope>
    <source>
        <strain evidence="1 2">NPDC050671</strain>
    </source>
</reference>
<dbReference type="Pfam" id="PF14119">
    <property type="entry name" value="DUF4288"/>
    <property type="match status" value="1"/>
</dbReference>
<protein>
    <submittedName>
        <fullName evidence="1">DUF4288 domain-containing protein</fullName>
    </submittedName>
</protein>
<dbReference type="EMBL" id="JBFAIH010000018">
    <property type="protein sequence ID" value="MEV0366287.1"/>
    <property type="molecule type" value="Genomic_DNA"/>
</dbReference>
<keyword evidence="2" id="KW-1185">Reference proteome</keyword>
<name>A0ABV3FF33_9NOCA</name>
<gene>
    <name evidence="1" type="ORF">AB0H72_26650</name>
</gene>
<sequence>MAHRPFIAITLYVFTSDSEGYEPLYREDVSLIYAESEEHAREIAEVNSRAEQGTHKNETGDDITLTPRAVIDVSAALTDDLSAGGDLYSRHFRDFDAYSKWETMLCD</sequence>
<dbReference type="InterPro" id="IPR025630">
    <property type="entry name" value="DUF4288"/>
</dbReference>
<organism evidence="1 2">
    <name type="scientific">Nocardia fusca</name>
    <dbReference type="NCBI Taxonomy" id="941183"/>
    <lineage>
        <taxon>Bacteria</taxon>
        <taxon>Bacillati</taxon>
        <taxon>Actinomycetota</taxon>
        <taxon>Actinomycetes</taxon>
        <taxon>Mycobacteriales</taxon>
        <taxon>Nocardiaceae</taxon>
        <taxon>Nocardia</taxon>
    </lineage>
</organism>
<proteinExistence type="predicted"/>
<comment type="caution">
    <text evidence="1">The sequence shown here is derived from an EMBL/GenBank/DDBJ whole genome shotgun (WGS) entry which is preliminary data.</text>
</comment>